<evidence type="ECO:0000256" key="1">
    <source>
        <dbReference type="ARBA" id="ARBA00004496"/>
    </source>
</evidence>
<dbReference type="InterPro" id="IPR027417">
    <property type="entry name" value="P-loop_NTPase"/>
</dbReference>
<dbReference type="SUPFAM" id="SSF52540">
    <property type="entry name" value="P-loop containing nucleoside triphosphate hydrolases"/>
    <property type="match status" value="1"/>
</dbReference>
<protein>
    <submittedName>
        <fullName evidence="5">Uncharacterized protein</fullName>
    </submittedName>
</protein>
<dbReference type="Proteomes" id="UP001085076">
    <property type="component" value="Miscellaneous, Linkage group lg02"/>
</dbReference>
<evidence type="ECO:0000256" key="2">
    <source>
        <dbReference type="ARBA" id="ARBA00022490"/>
    </source>
</evidence>
<dbReference type="GO" id="GO:0051015">
    <property type="term" value="F:actin filament binding"/>
    <property type="evidence" value="ECO:0007669"/>
    <property type="project" value="TreeGrafter"/>
</dbReference>
<dbReference type="GO" id="GO:0005737">
    <property type="term" value="C:cytoplasm"/>
    <property type="evidence" value="ECO:0007669"/>
    <property type="project" value="UniProtKB-SubCell"/>
</dbReference>
<sequence length="562" mass="65189">MPSAVVMAPTVTRSSLELMLDLIQKRDEQPRDAPPALPARPTSRGRLPSSRRSLPLNFRIGSIAPEPFSKSSEECQDRKVVPKNMVFGSNKVEKTGHLDDHPFINMPELESYGDSLGEVPVQDLASEEKFGCAHTVDKLLKKIAKSEDARHQSLQHIIGVQKYIRGFQARCHYEELKRGVTTLQSFIRGERSRHQFAFVMKRWRAVIVLQKCVKGWISRRTFINHKEGIVHIQSAVRGWLARKEFVILKNLKTPLPLPTNTNRSIQEMKQDSNMGHLWVHHSVMEELQMRVLKAEALLRQKEEEHVLFQSRFEQYEAKMKSMEEMWQEQLMSLQRNPCEKHSEVHQSVSAETQRQRLIAEVALRQKEEENVKLREELQQYEVRWKEYDVNMKSMEEMWQKQMASLQLSLSAARKSLAADDLVSPPERPVSPLVCTSYDSESTLLVEARSPEPTLCKQPQSNSIGVVGNPNDVQNEVSLLVKEFEQRKQVFEESTRFLVVAKSQQPNSCMNPDEVLRRLKIQFASWEKDYKVRLREAKSAIRKLGNSRTEKQQRKKWWFRGTN</sequence>
<dbReference type="GO" id="GO:0035556">
    <property type="term" value="P:intracellular signal transduction"/>
    <property type="evidence" value="ECO:0007669"/>
    <property type="project" value="InterPro"/>
</dbReference>
<comment type="caution">
    <text evidence="5">The sequence shown here is derived from an EMBL/GenBank/DDBJ whole genome shotgun (WGS) entry which is preliminary data.</text>
</comment>
<evidence type="ECO:0000313" key="6">
    <source>
        <dbReference type="Proteomes" id="UP001085076"/>
    </source>
</evidence>
<dbReference type="AlphaFoldDB" id="A0A9D5D3K3"/>
<dbReference type="Pfam" id="PF00612">
    <property type="entry name" value="IQ"/>
    <property type="match status" value="3"/>
</dbReference>
<feature type="compositionally biased region" description="Low complexity" evidence="4">
    <location>
        <begin position="39"/>
        <end position="52"/>
    </location>
</feature>
<dbReference type="InterPro" id="IPR000048">
    <property type="entry name" value="IQ_motif_EF-hand-BS"/>
</dbReference>
<dbReference type="PROSITE" id="PS50096">
    <property type="entry name" value="IQ"/>
    <property type="match status" value="3"/>
</dbReference>
<dbReference type="InterPro" id="IPR046987">
    <property type="entry name" value="Myo9"/>
</dbReference>
<evidence type="ECO:0000313" key="5">
    <source>
        <dbReference type="EMBL" id="KAJ0983652.1"/>
    </source>
</evidence>
<feature type="coiled-coil region" evidence="3">
    <location>
        <begin position="284"/>
        <end position="318"/>
    </location>
</feature>
<dbReference type="GO" id="GO:0000146">
    <property type="term" value="F:microfilament motor activity"/>
    <property type="evidence" value="ECO:0007669"/>
    <property type="project" value="InterPro"/>
</dbReference>
<feature type="region of interest" description="Disordered" evidence="4">
    <location>
        <begin position="26"/>
        <end position="52"/>
    </location>
</feature>
<reference evidence="5" key="1">
    <citation type="submission" date="2021-03" db="EMBL/GenBank/DDBJ databases">
        <authorList>
            <person name="Li Z."/>
            <person name="Yang C."/>
        </authorList>
    </citation>
    <scope>NUCLEOTIDE SEQUENCE</scope>
    <source>
        <strain evidence="5">Dzin_1.0</strain>
        <tissue evidence="5">Leaf</tissue>
    </source>
</reference>
<evidence type="ECO:0000256" key="4">
    <source>
        <dbReference type="SAM" id="MobiDB-lite"/>
    </source>
</evidence>
<dbReference type="SMART" id="SM00015">
    <property type="entry name" value="IQ"/>
    <property type="match status" value="4"/>
</dbReference>
<dbReference type="GO" id="GO:0005884">
    <property type="term" value="C:actin filament"/>
    <property type="evidence" value="ECO:0007669"/>
    <property type="project" value="TreeGrafter"/>
</dbReference>
<keyword evidence="3" id="KW-0175">Coiled coil</keyword>
<dbReference type="GO" id="GO:0005096">
    <property type="term" value="F:GTPase activator activity"/>
    <property type="evidence" value="ECO:0007669"/>
    <property type="project" value="InterPro"/>
</dbReference>
<name>A0A9D5D3K3_9LILI</name>
<organism evidence="5 6">
    <name type="scientific">Dioscorea zingiberensis</name>
    <dbReference type="NCBI Taxonomy" id="325984"/>
    <lineage>
        <taxon>Eukaryota</taxon>
        <taxon>Viridiplantae</taxon>
        <taxon>Streptophyta</taxon>
        <taxon>Embryophyta</taxon>
        <taxon>Tracheophyta</taxon>
        <taxon>Spermatophyta</taxon>
        <taxon>Magnoliopsida</taxon>
        <taxon>Liliopsida</taxon>
        <taxon>Dioscoreales</taxon>
        <taxon>Dioscoreaceae</taxon>
        <taxon>Dioscorea</taxon>
    </lineage>
</organism>
<reference evidence="5" key="2">
    <citation type="journal article" date="2022" name="Hortic Res">
        <title>The genome of Dioscorea zingiberensis sheds light on the biosynthesis, origin and evolution of the medicinally important diosgenin saponins.</title>
        <authorList>
            <person name="Li Y."/>
            <person name="Tan C."/>
            <person name="Li Z."/>
            <person name="Guo J."/>
            <person name="Li S."/>
            <person name="Chen X."/>
            <person name="Wang C."/>
            <person name="Dai X."/>
            <person name="Yang H."/>
            <person name="Song W."/>
            <person name="Hou L."/>
            <person name="Xu J."/>
            <person name="Tong Z."/>
            <person name="Xu A."/>
            <person name="Yuan X."/>
            <person name="Wang W."/>
            <person name="Yang Q."/>
            <person name="Chen L."/>
            <person name="Sun Z."/>
            <person name="Wang K."/>
            <person name="Pan B."/>
            <person name="Chen J."/>
            <person name="Bao Y."/>
            <person name="Liu F."/>
            <person name="Qi X."/>
            <person name="Gang D.R."/>
            <person name="Wen J."/>
            <person name="Li J."/>
        </authorList>
    </citation>
    <scope>NUCLEOTIDE SEQUENCE</scope>
    <source>
        <strain evidence="5">Dzin_1.0</strain>
    </source>
</reference>
<dbReference type="PANTHER" id="PTHR46184:SF5">
    <property type="entry name" value="UNCONVENTIONAL MYOSIN-IXA-LIKE"/>
    <property type="match status" value="1"/>
</dbReference>
<dbReference type="OrthoDB" id="683848at2759"/>
<keyword evidence="2" id="KW-0963">Cytoplasm</keyword>
<dbReference type="Gene3D" id="1.20.5.190">
    <property type="match status" value="2"/>
</dbReference>
<proteinExistence type="predicted"/>
<gene>
    <name evidence="5" type="ORF">J5N97_011907</name>
</gene>
<dbReference type="PANTHER" id="PTHR46184">
    <property type="entry name" value="UNCONVENTIONAL MYOSIN-IXB-LIKE PROTEIN"/>
    <property type="match status" value="1"/>
</dbReference>
<keyword evidence="6" id="KW-1185">Reference proteome</keyword>
<feature type="coiled-coil region" evidence="3">
    <location>
        <begin position="356"/>
        <end position="383"/>
    </location>
</feature>
<comment type="subcellular location">
    <subcellularLocation>
        <location evidence="1">Cytoplasm</location>
    </subcellularLocation>
</comment>
<accession>A0A9D5D3K3</accession>
<dbReference type="EMBL" id="JAGGNH010000002">
    <property type="protein sequence ID" value="KAJ0983652.1"/>
    <property type="molecule type" value="Genomic_DNA"/>
</dbReference>
<evidence type="ECO:0000256" key="3">
    <source>
        <dbReference type="SAM" id="Coils"/>
    </source>
</evidence>